<evidence type="ECO:0000256" key="1">
    <source>
        <dbReference type="SAM" id="MobiDB-lite"/>
    </source>
</evidence>
<feature type="compositionally biased region" description="Polar residues" evidence="1">
    <location>
        <begin position="1"/>
        <end position="13"/>
    </location>
</feature>
<evidence type="ECO:0000313" key="3">
    <source>
        <dbReference type="Proteomes" id="UP000242519"/>
    </source>
</evidence>
<evidence type="ECO:0000313" key="2">
    <source>
        <dbReference type="EMBL" id="OWO99233.1"/>
    </source>
</evidence>
<feature type="compositionally biased region" description="Polar residues" evidence="1">
    <location>
        <begin position="154"/>
        <end position="166"/>
    </location>
</feature>
<name>A0A218YUF2_9HELO</name>
<feature type="region of interest" description="Disordered" evidence="1">
    <location>
        <begin position="143"/>
        <end position="200"/>
    </location>
</feature>
<feature type="region of interest" description="Disordered" evidence="1">
    <location>
        <begin position="1"/>
        <end position="39"/>
    </location>
</feature>
<dbReference type="InParanoid" id="A0A218YUF2"/>
<accession>A0A218YUF2</accession>
<reference evidence="2 3" key="1">
    <citation type="submission" date="2017-04" db="EMBL/GenBank/DDBJ databases">
        <title>Draft genome sequence of Marssonina coronaria NL1: causal agent of apple blotch.</title>
        <authorList>
            <person name="Cheng Q."/>
        </authorList>
    </citation>
    <scope>NUCLEOTIDE SEQUENCE [LARGE SCALE GENOMIC DNA]</scope>
    <source>
        <strain evidence="2 3">NL1</strain>
    </source>
</reference>
<comment type="caution">
    <text evidence="2">The sequence shown here is derived from an EMBL/GenBank/DDBJ whole genome shotgun (WGS) entry which is preliminary data.</text>
</comment>
<dbReference type="AlphaFoldDB" id="A0A218YUF2"/>
<proteinExistence type="predicted"/>
<dbReference type="Proteomes" id="UP000242519">
    <property type="component" value="Unassembled WGS sequence"/>
</dbReference>
<protein>
    <submittedName>
        <fullName evidence="2">Hyaluronidase</fullName>
    </submittedName>
</protein>
<keyword evidence="3" id="KW-1185">Reference proteome</keyword>
<sequence length="231" mass="25605">MNQEFPSRHNSTPKSPPLPLVTNPARPILPIEDPSPQHRGLGIYMTAGIQTTQLDFPNDVNSESTHKDPIKFTYNPSSRVTVSPRSPNIIELLAPTPNFLLPICQLLVREGTKSENYNLPIVQNETLTTETVRAFTRAHTAAHIKGSEGKLTSAAATNGRPTTDTPRASPESHPGWREDERERKAVAAKGQAERKDEQAMAACEAQETFTIRVNHGSRRKYRVSRIPLENA</sequence>
<organism evidence="2 3">
    <name type="scientific">Diplocarpon coronariae</name>
    <dbReference type="NCBI Taxonomy" id="2795749"/>
    <lineage>
        <taxon>Eukaryota</taxon>
        <taxon>Fungi</taxon>
        <taxon>Dikarya</taxon>
        <taxon>Ascomycota</taxon>
        <taxon>Pezizomycotina</taxon>
        <taxon>Leotiomycetes</taxon>
        <taxon>Helotiales</taxon>
        <taxon>Drepanopezizaceae</taxon>
        <taxon>Diplocarpon</taxon>
    </lineage>
</organism>
<feature type="compositionally biased region" description="Basic and acidic residues" evidence="1">
    <location>
        <begin position="174"/>
        <end position="198"/>
    </location>
</feature>
<gene>
    <name evidence="2" type="ORF">B2J93_1121</name>
</gene>
<dbReference type="EMBL" id="MZNU01000365">
    <property type="protein sequence ID" value="OWO99233.1"/>
    <property type="molecule type" value="Genomic_DNA"/>
</dbReference>